<reference evidence="4 5" key="1">
    <citation type="submission" date="2018-08" db="EMBL/GenBank/DDBJ databases">
        <title>A genome reference for cultivated species of the human gut microbiota.</title>
        <authorList>
            <person name="Zou Y."/>
            <person name="Xue W."/>
            <person name="Luo G."/>
        </authorList>
    </citation>
    <scope>NUCLEOTIDE SEQUENCE [LARGE SCALE GENOMIC DNA]</scope>
    <source>
        <strain evidence="4 5">OM06-4</strain>
    </source>
</reference>
<dbReference type="Proteomes" id="UP000261032">
    <property type="component" value="Unassembled WGS sequence"/>
</dbReference>
<sequence length="76" mass="9355">MYYKRIRDLREDKDLTQKQLAEYLNVSQKSYSRYERGERTIDPEILSKLATFHETTVDYLIERTDDKTDYTKKKRR</sequence>
<accession>A0A3E3EGV1</accession>
<dbReference type="InterPro" id="IPR010982">
    <property type="entry name" value="Lambda_DNA-bd_dom_sf"/>
</dbReference>
<dbReference type="SUPFAM" id="SSF47413">
    <property type="entry name" value="lambda repressor-like DNA-binding domains"/>
    <property type="match status" value="1"/>
</dbReference>
<comment type="caution">
    <text evidence="4">The sequence shown here is derived from an EMBL/GenBank/DDBJ whole genome shotgun (WGS) entry which is preliminary data.</text>
</comment>
<organism evidence="4 5">
    <name type="scientific">Thomasclavelia ramosa</name>
    <dbReference type="NCBI Taxonomy" id="1547"/>
    <lineage>
        <taxon>Bacteria</taxon>
        <taxon>Bacillati</taxon>
        <taxon>Bacillota</taxon>
        <taxon>Erysipelotrichia</taxon>
        <taxon>Erysipelotrichales</taxon>
        <taxon>Coprobacillaceae</taxon>
        <taxon>Thomasclavelia</taxon>
    </lineage>
</organism>
<evidence type="ECO:0000313" key="3">
    <source>
        <dbReference type="EMBL" id="MDB7082760.1"/>
    </source>
</evidence>
<dbReference type="PANTHER" id="PTHR46558:SF11">
    <property type="entry name" value="HTH-TYPE TRANSCRIPTIONAL REGULATOR XRE"/>
    <property type="match status" value="1"/>
</dbReference>
<dbReference type="PROSITE" id="PS50943">
    <property type="entry name" value="HTH_CROC1"/>
    <property type="match status" value="1"/>
</dbReference>
<protein>
    <submittedName>
        <fullName evidence="3">Helix-turn-helix transcriptional regulator</fullName>
    </submittedName>
    <submittedName>
        <fullName evidence="4">XRE family transcriptional regulator</fullName>
    </submittedName>
</protein>
<evidence type="ECO:0000313" key="4">
    <source>
        <dbReference type="EMBL" id="RGD87154.1"/>
    </source>
</evidence>
<dbReference type="Pfam" id="PF01381">
    <property type="entry name" value="HTH_3"/>
    <property type="match status" value="1"/>
</dbReference>
<dbReference type="EMBL" id="JAQLKE010000003">
    <property type="protein sequence ID" value="MDB7082760.1"/>
    <property type="molecule type" value="Genomic_DNA"/>
</dbReference>
<evidence type="ECO:0000256" key="1">
    <source>
        <dbReference type="ARBA" id="ARBA00023125"/>
    </source>
</evidence>
<name>A0A3E3EGV1_9FIRM</name>
<gene>
    <name evidence="4" type="ORF">DXB93_00310</name>
    <name evidence="3" type="ORF">PM738_03010</name>
</gene>
<dbReference type="InterPro" id="IPR001387">
    <property type="entry name" value="Cro/C1-type_HTH"/>
</dbReference>
<evidence type="ECO:0000313" key="5">
    <source>
        <dbReference type="Proteomes" id="UP000261032"/>
    </source>
</evidence>
<keyword evidence="1" id="KW-0238">DNA-binding</keyword>
<dbReference type="Gene3D" id="1.10.260.40">
    <property type="entry name" value="lambda repressor-like DNA-binding domains"/>
    <property type="match status" value="1"/>
</dbReference>
<proteinExistence type="predicted"/>
<dbReference type="Proteomes" id="UP001211987">
    <property type="component" value="Unassembled WGS sequence"/>
</dbReference>
<dbReference type="GeneID" id="64198012"/>
<feature type="domain" description="HTH cro/C1-type" evidence="2">
    <location>
        <begin position="6"/>
        <end position="60"/>
    </location>
</feature>
<reference evidence="3" key="2">
    <citation type="submission" date="2023-01" db="EMBL/GenBank/DDBJ databases">
        <title>Human gut microbiome strain richness.</title>
        <authorList>
            <person name="Chen-Liaw A."/>
        </authorList>
    </citation>
    <scope>NUCLEOTIDE SEQUENCE</scope>
    <source>
        <strain evidence="3">1001217st2_G6_1001217B_191108</strain>
    </source>
</reference>
<dbReference type="EMBL" id="QUSL01000001">
    <property type="protein sequence ID" value="RGD87154.1"/>
    <property type="molecule type" value="Genomic_DNA"/>
</dbReference>
<dbReference type="CDD" id="cd00093">
    <property type="entry name" value="HTH_XRE"/>
    <property type="match status" value="1"/>
</dbReference>
<dbReference type="AlphaFoldDB" id="A0A3E3EGV1"/>
<dbReference type="RefSeq" id="WP_003537145.1">
    <property type="nucleotide sequence ID" value="NZ_AP031443.1"/>
</dbReference>
<dbReference type="SMART" id="SM00530">
    <property type="entry name" value="HTH_XRE"/>
    <property type="match status" value="1"/>
</dbReference>
<evidence type="ECO:0000259" key="2">
    <source>
        <dbReference type="PROSITE" id="PS50943"/>
    </source>
</evidence>
<dbReference type="GO" id="GO:0003677">
    <property type="term" value="F:DNA binding"/>
    <property type="evidence" value="ECO:0007669"/>
    <property type="project" value="UniProtKB-KW"/>
</dbReference>
<dbReference type="PANTHER" id="PTHR46558">
    <property type="entry name" value="TRACRIPTIONAL REGULATORY PROTEIN-RELATED-RELATED"/>
    <property type="match status" value="1"/>
</dbReference>